<dbReference type="InterPro" id="IPR009097">
    <property type="entry name" value="Cyclic_Pdiesterase"/>
</dbReference>
<sequence length="180" mass="20150">MARPQPEVLAAMVQEVSQHRLHTQLGAALFAPENWHQSLSGPYRDEPGRYEQLLQAGSRIAANCCVLTLNRISSLPATARGIHWAFRARGQPQGFRELLRAVRTALSAAGVNEEHAHSPHVTISYRAPMPLSTRVITPIDWSIDEVQLVLAGDSQPYHYRTLERWPLATPGYPYAQLRLL</sequence>
<organism evidence="1 2">
    <name type="scientific">Vogesella facilis</name>
    <dbReference type="NCBI Taxonomy" id="1655232"/>
    <lineage>
        <taxon>Bacteria</taxon>
        <taxon>Pseudomonadati</taxon>
        <taxon>Pseudomonadota</taxon>
        <taxon>Betaproteobacteria</taxon>
        <taxon>Neisseriales</taxon>
        <taxon>Chromobacteriaceae</taxon>
        <taxon>Vogesella</taxon>
    </lineage>
</organism>
<accession>A0ABV7RI94</accession>
<keyword evidence="2" id="KW-1185">Reference proteome</keyword>
<dbReference type="GO" id="GO:0016874">
    <property type="term" value="F:ligase activity"/>
    <property type="evidence" value="ECO:0007669"/>
    <property type="project" value="UniProtKB-KW"/>
</dbReference>
<keyword evidence="1" id="KW-0436">Ligase</keyword>
<dbReference type="Proteomes" id="UP001595741">
    <property type="component" value="Unassembled WGS sequence"/>
</dbReference>
<dbReference type="SUPFAM" id="SSF55144">
    <property type="entry name" value="LigT-like"/>
    <property type="match status" value="1"/>
</dbReference>
<evidence type="ECO:0000313" key="1">
    <source>
        <dbReference type="EMBL" id="MFC3532375.1"/>
    </source>
</evidence>
<name>A0ABV7RI94_9NEIS</name>
<proteinExistence type="predicted"/>
<comment type="caution">
    <text evidence="1">The sequence shown here is derived from an EMBL/GenBank/DDBJ whole genome shotgun (WGS) entry which is preliminary data.</text>
</comment>
<dbReference type="EMBL" id="JBHRXN010000026">
    <property type="protein sequence ID" value="MFC3532375.1"/>
    <property type="molecule type" value="Genomic_DNA"/>
</dbReference>
<gene>
    <name evidence="1" type="ORF">ACFOLG_09265</name>
</gene>
<dbReference type="RefSeq" id="WP_386091075.1">
    <property type="nucleotide sequence ID" value="NZ_JBHRXN010000026.1"/>
</dbReference>
<evidence type="ECO:0000313" key="2">
    <source>
        <dbReference type="Proteomes" id="UP001595741"/>
    </source>
</evidence>
<protein>
    <submittedName>
        <fullName evidence="1">2'-5' RNA ligase family protein</fullName>
    </submittedName>
</protein>
<reference evidence="2" key="1">
    <citation type="journal article" date="2019" name="Int. J. Syst. Evol. Microbiol.">
        <title>The Global Catalogue of Microorganisms (GCM) 10K type strain sequencing project: providing services to taxonomists for standard genome sequencing and annotation.</title>
        <authorList>
            <consortium name="The Broad Institute Genomics Platform"/>
            <consortium name="The Broad Institute Genome Sequencing Center for Infectious Disease"/>
            <person name="Wu L."/>
            <person name="Ma J."/>
        </authorList>
    </citation>
    <scope>NUCLEOTIDE SEQUENCE [LARGE SCALE GENOMIC DNA]</scope>
    <source>
        <strain evidence="2">KCTC 42742</strain>
    </source>
</reference>
<dbReference type="Gene3D" id="3.90.1140.10">
    <property type="entry name" value="Cyclic phosphodiesterase"/>
    <property type="match status" value="1"/>
</dbReference>